<gene>
    <name evidence="7" type="ORF">CAEBREN_04574</name>
</gene>
<dbReference type="PANTHER" id="PTHR16441">
    <property type="entry name" value="FIDIPIDINE"/>
    <property type="match status" value="1"/>
</dbReference>
<protein>
    <recommendedName>
        <fullName evidence="2">Coiled-coil domain-containing protein 93</fullName>
    </recommendedName>
</protein>
<dbReference type="eggNOG" id="KOG2701">
    <property type="taxonomic scope" value="Eukaryota"/>
</dbReference>
<evidence type="ECO:0000259" key="6">
    <source>
        <dbReference type="Pfam" id="PF21673"/>
    </source>
</evidence>
<dbReference type="InParanoid" id="G0MAG9"/>
<accession>G0MAG9</accession>
<feature type="region of interest" description="Disordered" evidence="4">
    <location>
        <begin position="674"/>
        <end position="711"/>
    </location>
</feature>
<organism evidence="8">
    <name type="scientific">Caenorhabditis brenneri</name>
    <name type="common">Nematode worm</name>
    <dbReference type="NCBI Taxonomy" id="135651"/>
    <lineage>
        <taxon>Eukaryota</taxon>
        <taxon>Metazoa</taxon>
        <taxon>Ecdysozoa</taxon>
        <taxon>Nematoda</taxon>
        <taxon>Chromadorea</taxon>
        <taxon>Rhabditida</taxon>
        <taxon>Rhabditina</taxon>
        <taxon>Rhabditomorpha</taxon>
        <taxon>Rhabditoidea</taxon>
        <taxon>Rhabditidae</taxon>
        <taxon>Peloderinae</taxon>
        <taxon>Caenorhabditis</taxon>
    </lineage>
</organism>
<dbReference type="AlphaFoldDB" id="G0MAG9"/>
<dbReference type="Pfam" id="PF21673">
    <property type="entry name" value="CCDC93_N"/>
    <property type="match status" value="1"/>
</dbReference>
<dbReference type="OMA" id="IECECIS"/>
<dbReference type="STRING" id="135651.G0MAG9"/>
<evidence type="ECO:0000256" key="4">
    <source>
        <dbReference type="SAM" id="MobiDB-lite"/>
    </source>
</evidence>
<dbReference type="PANTHER" id="PTHR16441:SF9">
    <property type="entry name" value="COILED-COIL DOMAIN-CONTAINING PROTEIN 93"/>
    <property type="match status" value="1"/>
</dbReference>
<sequence>MSKKKPQKPKQAAPSASKPTPASRPGPASRLMQAAKQSHASRLQKCATGQLRTPADIAASLAAAAKYGKAMLERMKFLEDQEFPEITIDDVIKQLGMIGYHRARVMQLSNYDKIVGGVACLVDVFRPLSPFENWIFEEDDVHGTKKAVADKRKEVEQVIGALTKVGCPYSSSVNDFLNCNQAVMSQIVSWVLPKVSRAALEKSRYECFLSTFNNPYDDLQSFTRDFVKGLRRFNETQHFELRRMDLFDTSIIRDKEANGKMILTEYNFYARNACRKYPSWSPKYEGGEDYLPGGYHVHQEVFREARECLDDMGSKLFEKLKNTSKIVATQLYTLIEDLEMAEGIAKIEARFIEEAVKYYEMFREYNTLNEIYRSSLQFIDNLKKPDLDEMNEHCQRLIAKGFLTEDAFYRKVDQARSTEQSLLSPFDENGDRRKYCFVRREEAKWWNYEHRKWDWRIMECIGLRSQLARAYTDYQAFIAERDSTEPSSDDEAEELRSVRITKTMDANISDDITLIMTKINHGIAEVELMLSPVEKADMDLRRAYIAYATDSSQLLADLYWKAKFMYIERRQLCDQMDKLKSDIKKARHRVHYARVEVHKLSRLNMAIRHFETQFFVFENDEECVQARIEAETCGKVLIECECISSASSDMDESDDTIAASSLCFTIEAEDFLETTSQTSSSGSAKENIPATRPTKKNNKKNKSNKKNNKKK</sequence>
<evidence type="ECO:0000313" key="8">
    <source>
        <dbReference type="Proteomes" id="UP000008068"/>
    </source>
</evidence>
<dbReference type="FunCoup" id="G0MAG9">
    <property type="interactions" value="1"/>
</dbReference>
<feature type="domain" description="CCDC93 N-terminal" evidence="6">
    <location>
        <begin position="86"/>
        <end position="196"/>
    </location>
</feature>
<keyword evidence="8" id="KW-1185">Reference proteome</keyword>
<feature type="compositionally biased region" description="Polar residues" evidence="4">
    <location>
        <begin position="674"/>
        <end position="684"/>
    </location>
</feature>
<dbReference type="Proteomes" id="UP000008068">
    <property type="component" value="Unassembled WGS sequence"/>
</dbReference>
<evidence type="ECO:0000256" key="2">
    <source>
        <dbReference type="ARBA" id="ARBA00016765"/>
    </source>
</evidence>
<dbReference type="GO" id="GO:0006893">
    <property type="term" value="P:Golgi to plasma membrane transport"/>
    <property type="evidence" value="ECO:0007669"/>
    <property type="project" value="TreeGrafter"/>
</dbReference>
<dbReference type="Pfam" id="PF09762">
    <property type="entry name" value="CCDC93_CC"/>
    <property type="match status" value="1"/>
</dbReference>
<keyword evidence="3" id="KW-0175">Coiled coil</keyword>
<feature type="compositionally biased region" description="Basic residues" evidence="4">
    <location>
        <begin position="693"/>
        <end position="711"/>
    </location>
</feature>
<proteinExistence type="inferred from homology"/>
<comment type="similarity">
    <text evidence="1">Belongs to the CCDC93 family.</text>
</comment>
<evidence type="ECO:0000256" key="1">
    <source>
        <dbReference type="ARBA" id="ARBA00007219"/>
    </source>
</evidence>
<dbReference type="InterPro" id="IPR048747">
    <property type="entry name" value="CCDC93_N"/>
</dbReference>
<dbReference type="InterPro" id="IPR039116">
    <property type="entry name" value="CCDC93"/>
</dbReference>
<feature type="region of interest" description="Disordered" evidence="4">
    <location>
        <begin position="1"/>
        <end position="39"/>
    </location>
</feature>
<evidence type="ECO:0000259" key="5">
    <source>
        <dbReference type="Pfam" id="PF09762"/>
    </source>
</evidence>
<feature type="domain" description="CCDC93 coiled-coil" evidence="5">
    <location>
        <begin position="237"/>
        <end position="677"/>
    </location>
</feature>
<evidence type="ECO:0000256" key="3">
    <source>
        <dbReference type="ARBA" id="ARBA00023054"/>
    </source>
</evidence>
<evidence type="ECO:0000313" key="7">
    <source>
        <dbReference type="EMBL" id="EGT40501.1"/>
    </source>
</evidence>
<dbReference type="HOGENOM" id="CLU_023953_0_0_1"/>
<dbReference type="EMBL" id="GL379788">
    <property type="protein sequence ID" value="EGT40501.1"/>
    <property type="molecule type" value="Genomic_DNA"/>
</dbReference>
<dbReference type="OrthoDB" id="16092at2759"/>
<feature type="compositionally biased region" description="Low complexity" evidence="4">
    <location>
        <begin position="9"/>
        <end position="25"/>
    </location>
</feature>
<reference evidence="8" key="1">
    <citation type="submission" date="2011-07" db="EMBL/GenBank/DDBJ databases">
        <authorList>
            <consortium name="Caenorhabditis brenneri Sequencing and Analysis Consortium"/>
            <person name="Wilson R.K."/>
        </authorList>
    </citation>
    <scope>NUCLEOTIDE SEQUENCE [LARGE SCALE GENOMIC DNA]</scope>
    <source>
        <strain evidence="8">PB2801</strain>
    </source>
</reference>
<name>G0MAG9_CAEBE</name>
<dbReference type="InterPro" id="IPR019159">
    <property type="entry name" value="CCDC93_CC"/>
</dbReference>